<dbReference type="EMBL" id="AZFC01000002">
    <property type="protein sequence ID" value="KRL50418.1"/>
    <property type="molecule type" value="Genomic_DNA"/>
</dbReference>
<evidence type="ECO:0000313" key="2">
    <source>
        <dbReference type="EMBL" id="KRL50418.1"/>
    </source>
</evidence>
<dbReference type="InterPro" id="IPR043502">
    <property type="entry name" value="DNA/RNA_pol_sf"/>
</dbReference>
<dbReference type="Pfam" id="PF00078">
    <property type="entry name" value="RVT_1"/>
    <property type="match status" value="1"/>
</dbReference>
<dbReference type="PROSITE" id="PS50878">
    <property type="entry name" value="RT_POL"/>
    <property type="match status" value="1"/>
</dbReference>
<dbReference type="PATRIC" id="fig|1423805.4.peg.2136"/>
<keyword evidence="2" id="KW-0695">RNA-directed DNA polymerase</keyword>
<keyword evidence="2" id="KW-0808">Transferase</keyword>
<dbReference type="InterPro" id="IPR051083">
    <property type="entry name" value="GrpII_Intron_Splice-Mob/Def"/>
</dbReference>
<feature type="domain" description="Reverse transcriptase" evidence="1">
    <location>
        <begin position="1"/>
        <end position="269"/>
    </location>
</feature>
<comment type="caution">
    <text evidence="2">The sequence shown here is derived from an EMBL/GenBank/DDBJ whole genome shotgun (WGS) entry which is preliminary data.</text>
</comment>
<dbReference type="CDD" id="cd01646">
    <property type="entry name" value="RT_Bac_retron_I"/>
    <property type="match status" value="1"/>
</dbReference>
<dbReference type="RefSeq" id="WP_056962904.1">
    <property type="nucleotide sequence ID" value="NZ_AZFC01000002.1"/>
</dbReference>
<dbReference type="Proteomes" id="UP000051835">
    <property type="component" value="Unassembled WGS sequence"/>
</dbReference>
<reference evidence="2 3" key="1">
    <citation type="journal article" date="2015" name="Genome Announc.">
        <title>Expanding the biotechnology potential of lactobacilli through comparative genomics of 213 strains and associated genera.</title>
        <authorList>
            <person name="Sun Z."/>
            <person name="Harris H.M."/>
            <person name="McCann A."/>
            <person name="Guo C."/>
            <person name="Argimon S."/>
            <person name="Zhang W."/>
            <person name="Yang X."/>
            <person name="Jeffery I.B."/>
            <person name="Cooney J.C."/>
            <person name="Kagawa T.F."/>
            <person name="Liu W."/>
            <person name="Song Y."/>
            <person name="Salvetti E."/>
            <person name="Wrobel A."/>
            <person name="Rasinkangas P."/>
            <person name="Parkhill J."/>
            <person name="Rea M.C."/>
            <person name="O'Sullivan O."/>
            <person name="Ritari J."/>
            <person name="Douillard F.P."/>
            <person name="Paul Ross R."/>
            <person name="Yang R."/>
            <person name="Briner A.E."/>
            <person name="Felis G.E."/>
            <person name="de Vos W.M."/>
            <person name="Barrangou R."/>
            <person name="Klaenhammer T.R."/>
            <person name="Caufield P.W."/>
            <person name="Cui Y."/>
            <person name="Zhang H."/>
            <person name="O'Toole P.W."/>
        </authorList>
    </citation>
    <scope>NUCLEOTIDE SEQUENCE [LARGE SCALE GENOMIC DNA]</scope>
    <source>
        <strain evidence="2 3">DSM 15429</strain>
    </source>
</reference>
<sequence length="347" mass="41261">MKRYGHLFEKVVDPENIKLAILQASKGKRNHRNVKRVLNDIDVYVMRIQTMLLSYEYQPSHVAEKSIMERGKHRIITSSPFFPDQIIHWALMLVLQPVFLKSMYEYNMATIPSRGTGQGRRVLVKWLKSDPKHTKYCLKMDVHHFYPSIDHGILKQKLKHRFKDERVLKLLFDIIDCYSSGLPLGLYTSQWLANFYLESLDHKIKNDWGATYYMRYMDDLVILGPNKRKLHKLELKITGFLANEKLQTKGNWQVFHIRDRPIDFLGFRFYRSHLTLRSSIALRIRRRLKRIKQHTFITTADARVVISYWGWLKHSNSFNFYQKYVKPNCSIKTAKKVIKNANKRRSS</sequence>
<protein>
    <submittedName>
        <fullName evidence="2">Reverse transcriptase</fullName>
    </submittedName>
</protein>
<accession>A0A0R1R8K7</accession>
<dbReference type="InterPro" id="IPR000477">
    <property type="entry name" value="RT_dom"/>
</dbReference>
<evidence type="ECO:0000259" key="1">
    <source>
        <dbReference type="PROSITE" id="PS50878"/>
    </source>
</evidence>
<gene>
    <name evidence="2" type="ORF">FD37_GL002084</name>
</gene>
<dbReference type="AlphaFoldDB" id="A0A0R1R8K7"/>
<proteinExistence type="predicted"/>
<dbReference type="PANTHER" id="PTHR34047:SF8">
    <property type="entry name" value="PROTEIN YKFC"/>
    <property type="match status" value="1"/>
</dbReference>
<dbReference type="SUPFAM" id="SSF56672">
    <property type="entry name" value="DNA/RNA polymerases"/>
    <property type="match status" value="1"/>
</dbReference>
<keyword evidence="2" id="KW-0548">Nucleotidyltransferase</keyword>
<name>A0A0R1R8K7_9LACO</name>
<evidence type="ECO:0000313" key="3">
    <source>
        <dbReference type="Proteomes" id="UP000051835"/>
    </source>
</evidence>
<organism evidence="2 3">
    <name type="scientific">Levilactobacillus spicheri DSM 15429</name>
    <dbReference type="NCBI Taxonomy" id="1423805"/>
    <lineage>
        <taxon>Bacteria</taxon>
        <taxon>Bacillati</taxon>
        <taxon>Bacillota</taxon>
        <taxon>Bacilli</taxon>
        <taxon>Lactobacillales</taxon>
        <taxon>Lactobacillaceae</taxon>
        <taxon>Levilactobacillus</taxon>
    </lineage>
</organism>
<dbReference type="PANTHER" id="PTHR34047">
    <property type="entry name" value="NUCLEAR INTRON MATURASE 1, MITOCHONDRIAL-RELATED"/>
    <property type="match status" value="1"/>
</dbReference>
<dbReference type="GO" id="GO:0003964">
    <property type="term" value="F:RNA-directed DNA polymerase activity"/>
    <property type="evidence" value="ECO:0007669"/>
    <property type="project" value="UniProtKB-KW"/>
</dbReference>